<gene>
    <name evidence="1" type="ORF">HMPREF1336_00479</name>
</gene>
<protein>
    <submittedName>
        <fullName evidence="1">Uncharacterized protein</fullName>
    </submittedName>
</protein>
<reference evidence="1 2" key="1">
    <citation type="submission" date="2012-04" db="EMBL/GenBank/DDBJ databases">
        <authorList>
            <person name="Weinstock G."/>
            <person name="Sodergren E."/>
            <person name="Lobos E.A."/>
            <person name="Fulton L."/>
            <person name="Fulton R."/>
            <person name="Courtney L."/>
            <person name="Fronick C."/>
            <person name="O'Laughlin M."/>
            <person name="Godfrey J."/>
            <person name="Wilson R.M."/>
            <person name="Miner T."/>
            <person name="Farmer C."/>
            <person name="Delehaunty K."/>
            <person name="Cordes M."/>
            <person name="Minx P."/>
            <person name="Tomlinson C."/>
            <person name="Chen J."/>
            <person name="Wollam A."/>
            <person name="Pepin K.H."/>
            <person name="Bhonagiri V."/>
            <person name="Zhang X."/>
            <person name="Suruliraj S."/>
            <person name="Warren W."/>
            <person name="Mitreva M."/>
            <person name="Mardis E.R."/>
            <person name="Wilson R.K."/>
        </authorList>
    </citation>
    <scope>NUCLEOTIDE SEQUENCE [LARGE SCALE GENOMIC DNA]</scope>
    <source>
        <strain evidence="1 2">ERV63</strain>
    </source>
</reference>
<evidence type="ECO:0000313" key="1">
    <source>
        <dbReference type="EMBL" id="EJV19738.1"/>
    </source>
</evidence>
<name>A0AAV3GPM0_ENTFL</name>
<sequence length="42" mass="4804">VTQENNKVTFEMNKKDDSYSYLAGHTYTMTITTKIKADATDE</sequence>
<feature type="non-terminal residue" evidence="1">
    <location>
        <position position="1"/>
    </location>
</feature>
<evidence type="ECO:0000313" key="2">
    <source>
        <dbReference type="Proteomes" id="UP000004117"/>
    </source>
</evidence>
<comment type="caution">
    <text evidence="1">The sequence shown here is derived from an EMBL/GenBank/DDBJ whole genome shotgun (WGS) entry which is preliminary data.</text>
</comment>
<accession>A0AAV3GPM0</accession>
<dbReference type="Gene3D" id="2.60.40.740">
    <property type="match status" value="1"/>
</dbReference>
<proteinExistence type="predicted"/>
<organism evidence="1 2">
    <name type="scientific">Enterococcus faecalis ERV63</name>
    <dbReference type="NCBI Taxonomy" id="1134793"/>
    <lineage>
        <taxon>Bacteria</taxon>
        <taxon>Bacillati</taxon>
        <taxon>Bacillota</taxon>
        <taxon>Bacilli</taxon>
        <taxon>Lactobacillales</taxon>
        <taxon>Enterococcaceae</taxon>
        <taxon>Enterococcus</taxon>
    </lineage>
</organism>
<dbReference type="EMBL" id="ALZR01000020">
    <property type="protein sequence ID" value="EJV19738.1"/>
    <property type="molecule type" value="Genomic_DNA"/>
</dbReference>
<dbReference type="Proteomes" id="UP000004117">
    <property type="component" value="Unassembled WGS sequence"/>
</dbReference>
<dbReference type="AlphaFoldDB" id="A0AAV3GPM0"/>